<name>A0AAD8RP55_LOLMU</name>
<feature type="domain" description="CCHC-type" evidence="3">
    <location>
        <begin position="252"/>
        <end position="266"/>
    </location>
</feature>
<keyword evidence="1" id="KW-0862">Zinc</keyword>
<feature type="region of interest" description="Disordered" evidence="2">
    <location>
        <begin position="425"/>
        <end position="452"/>
    </location>
</feature>
<keyword evidence="1" id="KW-0863">Zinc-finger</keyword>
<dbReference type="GO" id="GO:0008270">
    <property type="term" value="F:zinc ion binding"/>
    <property type="evidence" value="ECO:0007669"/>
    <property type="project" value="UniProtKB-KW"/>
</dbReference>
<feature type="compositionally biased region" description="Low complexity" evidence="2">
    <location>
        <begin position="295"/>
        <end position="308"/>
    </location>
</feature>
<dbReference type="Proteomes" id="UP001231189">
    <property type="component" value="Unassembled WGS sequence"/>
</dbReference>
<dbReference type="Pfam" id="PF14111">
    <property type="entry name" value="DUF4283"/>
    <property type="match status" value="1"/>
</dbReference>
<feature type="compositionally biased region" description="Basic and acidic residues" evidence="2">
    <location>
        <begin position="1"/>
        <end position="14"/>
    </location>
</feature>
<dbReference type="PROSITE" id="PS50158">
    <property type="entry name" value="ZF_CCHC"/>
    <property type="match status" value="1"/>
</dbReference>
<dbReference type="EMBL" id="JAUUTY010000005">
    <property type="protein sequence ID" value="KAK1628598.1"/>
    <property type="molecule type" value="Genomic_DNA"/>
</dbReference>
<organism evidence="4 5">
    <name type="scientific">Lolium multiflorum</name>
    <name type="common">Italian ryegrass</name>
    <name type="synonym">Lolium perenne subsp. multiflorum</name>
    <dbReference type="NCBI Taxonomy" id="4521"/>
    <lineage>
        <taxon>Eukaryota</taxon>
        <taxon>Viridiplantae</taxon>
        <taxon>Streptophyta</taxon>
        <taxon>Embryophyta</taxon>
        <taxon>Tracheophyta</taxon>
        <taxon>Spermatophyta</taxon>
        <taxon>Magnoliopsida</taxon>
        <taxon>Liliopsida</taxon>
        <taxon>Poales</taxon>
        <taxon>Poaceae</taxon>
        <taxon>BOP clade</taxon>
        <taxon>Pooideae</taxon>
        <taxon>Poodae</taxon>
        <taxon>Poeae</taxon>
        <taxon>Poeae Chloroplast Group 2 (Poeae type)</taxon>
        <taxon>Loliodinae</taxon>
        <taxon>Loliinae</taxon>
        <taxon>Lolium</taxon>
    </lineage>
</organism>
<gene>
    <name evidence="4" type="ORF">QYE76_002913</name>
</gene>
<dbReference type="InterPro" id="IPR001878">
    <property type="entry name" value="Znf_CCHC"/>
</dbReference>
<comment type="caution">
    <text evidence="4">The sequence shown here is derived from an EMBL/GenBank/DDBJ whole genome shotgun (WGS) entry which is preliminary data.</text>
</comment>
<feature type="region of interest" description="Disordered" evidence="2">
    <location>
        <begin position="1"/>
        <end position="50"/>
    </location>
</feature>
<dbReference type="PANTHER" id="PTHR31286">
    <property type="entry name" value="GLYCINE-RICH CELL WALL STRUCTURAL PROTEIN 1.8-LIKE"/>
    <property type="match status" value="1"/>
</dbReference>
<sequence>MSGKEKQVLTDKSGEPCASQPLAIPSTDLPRNGNSSGSSQTAGATGDGGVAEMMGRLNLTAQEAEAFVLEDVEEDPDCPKWALIGKVMAPNTYHISTIKSALRPAWGNPSGLDFHHMGANMFLAEFAKEADRTRVQNGAPWSVSNHCVILNVFDPRVNPADVLFDKLAVWARVLHLPFSLMNDQRGKSFVSRLGKVEKMDVDDKGRAWGEYLRVRVLINVNEPLMRYMSVFSQSRKETDHYAVMYERMPTFCFSCGLLGHSSLSCPTPAERDEYGFPPYHGPKLCVLDERKKKLSGTNSGQHSSSGQGSWSGAGRMGQSYQAPGASDRQGCDKDGGELKSSSKAKNPRARKPKTTTATDGKKGTGTDAAGQRISGQKRKEYRPRATVAVAPLLLLPNATPTILPTVPEATGDGGDNVVAVYESNKKHKSASLGGDNRSADQAEAVKQPRQTQ</sequence>
<dbReference type="GO" id="GO:0003676">
    <property type="term" value="F:nucleic acid binding"/>
    <property type="evidence" value="ECO:0007669"/>
    <property type="project" value="InterPro"/>
</dbReference>
<proteinExistence type="predicted"/>
<evidence type="ECO:0000313" key="5">
    <source>
        <dbReference type="Proteomes" id="UP001231189"/>
    </source>
</evidence>
<protein>
    <recommendedName>
        <fullName evidence="3">CCHC-type domain-containing protein</fullName>
    </recommendedName>
</protein>
<feature type="region of interest" description="Disordered" evidence="2">
    <location>
        <begin position="293"/>
        <end position="382"/>
    </location>
</feature>
<accession>A0AAD8RP55</accession>
<evidence type="ECO:0000256" key="2">
    <source>
        <dbReference type="SAM" id="MobiDB-lite"/>
    </source>
</evidence>
<reference evidence="4" key="1">
    <citation type="submission" date="2023-07" db="EMBL/GenBank/DDBJ databases">
        <title>A chromosome-level genome assembly of Lolium multiflorum.</title>
        <authorList>
            <person name="Chen Y."/>
            <person name="Copetti D."/>
            <person name="Kolliker R."/>
            <person name="Studer B."/>
        </authorList>
    </citation>
    <scope>NUCLEOTIDE SEQUENCE</scope>
    <source>
        <strain evidence="4">02402/16</strain>
        <tissue evidence="4">Leaf</tissue>
    </source>
</reference>
<evidence type="ECO:0000313" key="4">
    <source>
        <dbReference type="EMBL" id="KAK1628598.1"/>
    </source>
</evidence>
<dbReference type="InterPro" id="IPR040256">
    <property type="entry name" value="At4g02000-like"/>
</dbReference>
<keyword evidence="1" id="KW-0479">Metal-binding</keyword>
<evidence type="ECO:0000256" key="1">
    <source>
        <dbReference type="PROSITE-ProRule" id="PRU00047"/>
    </source>
</evidence>
<dbReference type="AlphaFoldDB" id="A0AAD8RP55"/>
<dbReference type="Pfam" id="PF14392">
    <property type="entry name" value="zf-CCHC_4"/>
    <property type="match status" value="1"/>
</dbReference>
<evidence type="ECO:0000259" key="3">
    <source>
        <dbReference type="PROSITE" id="PS50158"/>
    </source>
</evidence>
<dbReference type="PANTHER" id="PTHR31286:SF166">
    <property type="entry name" value="OS01G0177800 PROTEIN"/>
    <property type="match status" value="1"/>
</dbReference>
<dbReference type="InterPro" id="IPR025836">
    <property type="entry name" value="Zn_knuckle_CX2CX4HX4C"/>
</dbReference>
<dbReference type="InterPro" id="IPR025558">
    <property type="entry name" value="DUF4283"/>
</dbReference>
<keyword evidence="5" id="KW-1185">Reference proteome</keyword>
<feature type="compositionally biased region" description="Low complexity" evidence="2">
    <location>
        <begin position="32"/>
        <end position="44"/>
    </location>
</feature>